<name>A0A7D5LB95_9EURY</name>
<feature type="compositionally biased region" description="Basic and acidic residues" evidence="1">
    <location>
        <begin position="228"/>
        <end position="238"/>
    </location>
</feature>
<feature type="compositionally biased region" description="Basic and acidic residues" evidence="1">
    <location>
        <begin position="265"/>
        <end position="277"/>
    </location>
</feature>
<feature type="region of interest" description="Disordered" evidence="1">
    <location>
        <begin position="92"/>
        <end position="112"/>
    </location>
</feature>
<evidence type="ECO:0000313" key="3">
    <source>
        <dbReference type="Proteomes" id="UP000509626"/>
    </source>
</evidence>
<gene>
    <name evidence="2" type="ORF">HUG12_13430</name>
</gene>
<dbReference type="GeneID" id="56038479"/>
<feature type="region of interest" description="Disordered" evidence="1">
    <location>
        <begin position="26"/>
        <end position="58"/>
    </location>
</feature>
<dbReference type="RefSeq" id="WP_179269258.1">
    <property type="nucleotide sequence ID" value="NZ_CP058579.1"/>
</dbReference>
<dbReference type="Proteomes" id="UP000509626">
    <property type="component" value="Chromosome"/>
</dbReference>
<feature type="compositionally biased region" description="Acidic residues" evidence="1">
    <location>
        <begin position="247"/>
        <end position="264"/>
    </location>
</feature>
<protein>
    <submittedName>
        <fullName evidence="2">Uncharacterized protein</fullName>
    </submittedName>
</protein>
<reference evidence="2 3" key="1">
    <citation type="submission" date="2020-06" db="EMBL/GenBank/DDBJ databases">
        <title>NJ-3-1, isolated from saline soil.</title>
        <authorList>
            <person name="Cui H.L."/>
            <person name="Shi X."/>
        </authorList>
    </citation>
    <scope>NUCLEOTIDE SEQUENCE [LARGE SCALE GENOMIC DNA]</scope>
    <source>
        <strain evidence="2 3">NJ-3-1</strain>
    </source>
</reference>
<feature type="compositionally biased region" description="Basic and acidic residues" evidence="1">
    <location>
        <begin position="165"/>
        <end position="181"/>
    </location>
</feature>
<dbReference type="EMBL" id="CP058579">
    <property type="protein sequence ID" value="QLG62673.1"/>
    <property type="molecule type" value="Genomic_DNA"/>
</dbReference>
<dbReference type="AlphaFoldDB" id="A0A7D5LB95"/>
<dbReference type="OrthoDB" id="241694at2157"/>
<proteinExistence type="predicted"/>
<sequence>MSDRDARDDEDLAALLAELESTLSELRAELDDGRGREPRRGGDRGRWTPPRPPTPGELLRFTTDYTIPTVVATLRATIEALELLRRLLELGGGVDRGRAGDPGRSRLSPVLSGARDRAASDVTDALSRLRTELAEADLPEDEASRSVLEDARDLTAEIEERIAASRDAVDRERDRERRADAGDADDAVVIDVSDGGDDEDGADVDSSPSDGVEDGGEPRGNQQVDVDAELRSIKERMGKAGPPDAPVEGDDPDGSVAEDGEGTDEDHRGHDDEQSDE</sequence>
<keyword evidence="3" id="KW-1185">Reference proteome</keyword>
<dbReference type="KEGG" id="halu:HUG12_13430"/>
<feature type="compositionally biased region" description="Basic and acidic residues" evidence="1">
    <location>
        <begin position="95"/>
        <end position="104"/>
    </location>
</feature>
<accession>A0A7D5LB95</accession>
<feature type="compositionally biased region" description="Basic and acidic residues" evidence="1">
    <location>
        <begin position="26"/>
        <end position="46"/>
    </location>
</feature>
<organism evidence="2 3">
    <name type="scientific">Halorarum salinum</name>
    <dbReference type="NCBI Taxonomy" id="2743089"/>
    <lineage>
        <taxon>Archaea</taxon>
        <taxon>Methanobacteriati</taxon>
        <taxon>Methanobacteriota</taxon>
        <taxon>Stenosarchaea group</taxon>
        <taxon>Halobacteria</taxon>
        <taxon>Halobacteriales</taxon>
        <taxon>Haloferacaceae</taxon>
        <taxon>Halorarum</taxon>
    </lineage>
</organism>
<feature type="compositionally biased region" description="Acidic residues" evidence="1">
    <location>
        <begin position="182"/>
        <end position="203"/>
    </location>
</feature>
<evidence type="ECO:0000313" key="2">
    <source>
        <dbReference type="EMBL" id="QLG62673.1"/>
    </source>
</evidence>
<dbReference type="Pfam" id="PF24414">
    <property type="entry name" value="DUF7547"/>
    <property type="match status" value="1"/>
</dbReference>
<evidence type="ECO:0000256" key="1">
    <source>
        <dbReference type="SAM" id="MobiDB-lite"/>
    </source>
</evidence>
<feature type="region of interest" description="Disordered" evidence="1">
    <location>
        <begin position="165"/>
        <end position="277"/>
    </location>
</feature>
<dbReference type="InterPro" id="IPR055969">
    <property type="entry name" value="DUF7547"/>
</dbReference>